<feature type="domain" description="Class II aldolase/adducin N-terminal" evidence="3">
    <location>
        <begin position="30"/>
        <end position="232"/>
    </location>
</feature>
<dbReference type="SMART" id="SM01007">
    <property type="entry name" value="Aldolase_II"/>
    <property type="match status" value="1"/>
</dbReference>
<keyword evidence="2" id="KW-0560">Oxidoreductase</keyword>
<dbReference type="RefSeq" id="WP_018473386.1">
    <property type="nucleotide sequence ID" value="NZ_BMWX01000003.1"/>
</dbReference>
<dbReference type="SUPFAM" id="SSF51735">
    <property type="entry name" value="NAD(P)-binding Rossmann-fold domains"/>
    <property type="match status" value="1"/>
</dbReference>
<dbReference type="GO" id="GO:0016491">
    <property type="term" value="F:oxidoreductase activity"/>
    <property type="evidence" value="ECO:0007669"/>
    <property type="project" value="UniProtKB-KW"/>
</dbReference>
<dbReference type="Pfam" id="PF00596">
    <property type="entry name" value="Aldolase_II"/>
    <property type="match status" value="1"/>
</dbReference>
<gene>
    <name evidence="4" type="ORF">GCM10007049_17340</name>
</gene>
<reference evidence="4" key="2">
    <citation type="submission" date="2020-09" db="EMBL/GenBank/DDBJ databases">
        <authorList>
            <person name="Sun Q."/>
            <person name="Kim S."/>
        </authorList>
    </citation>
    <scope>NUCLEOTIDE SEQUENCE</scope>
    <source>
        <strain evidence="4">KCTC 12368</strain>
    </source>
</reference>
<dbReference type="PANTHER" id="PTHR43669:SF8">
    <property type="entry name" value="SHORT-CHAIN TYPE DEHYDROGENASE_REDUCTASE-RELATED"/>
    <property type="match status" value="1"/>
</dbReference>
<organism evidence="4 5">
    <name type="scientific">Echinicola pacifica</name>
    <dbReference type="NCBI Taxonomy" id="346377"/>
    <lineage>
        <taxon>Bacteria</taxon>
        <taxon>Pseudomonadati</taxon>
        <taxon>Bacteroidota</taxon>
        <taxon>Cytophagia</taxon>
        <taxon>Cytophagales</taxon>
        <taxon>Cyclobacteriaceae</taxon>
        <taxon>Echinicola</taxon>
    </lineage>
</organism>
<evidence type="ECO:0000313" key="5">
    <source>
        <dbReference type="Proteomes" id="UP000619457"/>
    </source>
</evidence>
<comment type="caution">
    <text evidence="4">The sequence shown here is derived from an EMBL/GenBank/DDBJ whole genome shotgun (WGS) entry which is preliminary data.</text>
</comment>
<dbReference type="InterPro" id="IPR002347">
    <property type="entry name" value="SDR_fam"/>
</dbReference>
<dbReference type="Pfam" id="PF00106">
    <property type="entry name" value="adh_short"/>
    <property type="match status" value="1"/>
</dbReference>
<dbReference type="InterPro" id="IPR036291">
    <property type="entry name" value="NAD(P)-bd_dom_sf"/>
</dbReference>
<dbReference type="NCBIfam" id="TIGR02632">
    <property type="entry name" value="RhaD_aldol-ADH"/>
    <property type="match status" value="1"/>
</dbReference>
<keyword evidence="5" id="KW-1185">Reference proteome</keyword>
<evidence type="ECO:0000259" key="3">
    <source>
        <dbReference type="SMART" id="SM01007"/>
    </source>
</evidence>
<reference evidence="4" key="1">
    <citation type="journal article" date="2014" name="Int. J. Syst. Evol. Microbiol.">
        <title>Complete genome sequence of Corynebacterium casei LMG S-19264T (=DSM 44701T), isolated from a smear-ripened cheese.</title>
        <authorList>
            <consortium name="US DOE Joint Genome Institute (JGI-PGF)"/>
            <person name="Walter F."/>
            <person name="Albersmeier A."/>
            <person name="Kalinowski J."/>
            <person name="Ruckert C."/>
        </authorList>
    </citation>
    <scope>NUCLEOTIDE SEQUENCE</scope>
    <source>
        <strain evidence="4">KCTC 12368</strain>
    </source>
</reference>
<protein>
    <submittedName>
        <fullName evidence="4">Short chain dehydrogenase</fullName>
    </submittedName>
</protein>
<name>A0A918PWH2_9BACT</name>
<dbReference type="NCBIfam" id="NF006189">
    <property type="entry name" value="PRK08324.1-3"/>
    <property type="match status" value="1"/>
</dbReference>
<dbReference type="Gene3D" id="3.40.50.720">
    <property type="entry name" value="NAD(P)-binding Rossmann-like Domain"/>
    <property type="match status" value="1"/>
</dbReference>
<dbReference type="PRINTS" id="PR00080">
    <property type="entry name" value="SDRFAMILY"/>
</dbReference>
<sequence>MNTAERTFKHVNYLWDEQKAQELAGDEVALLIYRSNILGSDLRITNYGGGNTSCKTTEVDPLTKQETEVMWVKGSGGDIGTLKKSGLAGLYLEKLHALKNVYRGLEFEDEMVGLFNHCIYDLDSKAPSIDTPLHAFLPFKHIDHLHPDAAIAIAAAKDGEQITQELFEGQIAWVPWQKPGFDLALQLEKALADNPGIRGIMLGGHGLFTWGDTAFECYVNSLEVIDRASQYLEDNYGQSRPVFGGQKLEPLAPADRKDQAALLAPVLRGLASSSNRMVGHFTDDERVLQFANSHDLEKLAPLGTSCPDHFLRTKIRPLVLDFPADIDLSNKEEIKAKLEKDFEAYRAYYTDYYNDHKRDNSPAMRDSNPVIILWPGVGMFSYAKNKQTARVASEFYINAINVMRGAEAVSEYVALPLQEAFDIEYWLLEEAKLQRMPKEQPLSRKIALVTGGAGGIGKAIADKLASEGACVFITDINQDRLDEAVATYSGDVGGGVLMDVTKGDDIISAYKAAVLKFGGVDILINCAGLAISKPIEQTSAADWDLLQDILVKGQFAMSKAGVEILREQGLGGDIINIASKNALVSGPNNIGYGTAKAAQVHMSRLLAAELGKDKIRVNVVNPDAVIEGSKIWEGEWAKGRAKAYGIAVEELPAFYAKRTILNEIIGTKDIANGVFAFVGGDLSKSTGNILNVDGGVAAAFVR</sequence>
<dbReference type="PRINTS" id="PR00081">
    <property type="entry name" value="GDHRDH"/>
</dbReference>
<dbReference type="InterPro" id="IPR013454">
    <property type="entry name" value="Bifunc_RhaD/ADH"/>
</dbReference>
<dbReference type="InterPro" id="IPR001303">
    <property type="entry name" value="Aldolase_II/adducin_N"/>
</dbReference>
<evidence type="ECO:0000256" key="2">
    <source>
        <dbReference type="ARBA" id="ARBA00023002"/>
    </source>
</evidence>
<proteinExistence type="inferred from homology"/>
<dbReference type="InterPro" id="IPR036409">
    <property type="entry name" value="Aldolase_II/adducin_N_sf"/>
</dbReference>
<dbReference type="SUPFAM" id="SSF53639">
    <property type="entry name" value="AraD/HMP-PK domain-like"/>
    <property type="match status" value="1"/>
</dbReference>
<dbReference type="Gene3D" id="3.40.225.10">
    <property type="entry name" value="Class II aldolase/adducin N-terminal domain"/>
    <property type="match status" value="1"/>
</dbReference>
<accession>A0A918PWH2</accession>
<evidence type="ECO:0000313" key="4">
    <source>
        <dbReference type="EMBL" id="GGZ25362.1"/>
    </source>
</evidence>
<dbReference type="PANTHER" id="PTHR43669">
    <property type="entry name" value="5-KETO-D-GLUCONATE 5-REDUCTASE"/>
    <property type="match status" value="1"/>
</dbReference>
<dbReference type="FunFam" id="3.40.50.720:FF:000084">
    <property type="entry name" value="Short-chain dehydrogenase reductase"/>
    <property type="match status" value="1"/>
</dbReference>
<dbReference type="EMBL" id="BMWX01000003">
    <property type="protein sequence ID" value="GGZ25362.1"/>
    <property type="molecule type" value="Genomic_DNA"/>
</dbReference>
<dbReference type="AlphaFoldDB" id="A0A918PWH2"/>
<evidence type="ECO:0000256" key="1">
    <source>
        <dbReference type="ARBA" id="ARBA00006484"/>
    </source>
</evidence>
<dbReference type="NCBIfam" id="NF006191">
    <property type="entry name" value="PRK08324.1-5"/>
    <property type="match status" value="1"/>
</dbReference>
<dbReference type="Proteomes" id="UP000619457">
    <property type="component" value="Unassembled WGS sequence"/>
</dbReference>
<comment type="similarity">
    <text evidence="1">Belongs to the short-chain dehydrogenases/reductases (SDR) family.</text>
</comment>